<comment type="caution">
    <text evidence="1">The sequence shown here is derived from an EMBL/GenBank/DDBJ whole genome shotgun (WGS) entry which is preliminary data.</text>
</comment>
<evidence type="ECO:0000313" key="1">
    <source>
        <dbReference type="EMBL" id="KAJ8766718.1"/>
    </source>
</evidence>
<keyword evidence="2" id="KW-1185">Reference proteome</keyword>
<dbReference type="Proteomes" id="UP001159364">
    <property type="component" value="Linkage Group LG04"/>
</dbReference>
<dbReference type="AlphaFoldDB" id="A0AAV8TKF6"/>
<accession>A0AAV8TKF6</accession>
<proteinExistence type="predicted"/>
<dbReference type="EMBL" id="JAIWQS010000004">
    <property type="protein sequence ID" value="KAJ8766718.1"/>
    <property type="molecule type" value="Genomic_DNA"/>
</dbReference>
<protein>
    <submittedName>
        <fullName evidence="1">Uncharacterized protein</fullName>
    </submittedName>
</protein>
<evidence type="ECO:0000313" key="2">
    <source>
        <dbReference type="Proteomes" id="UP001159364"/>
    </source>
</evidence>
<reference evidence="1 2" key="1">
    <citation type="submission" date="2021-09" db="EMBL/GenBank/DDBJ databases">
        <title>Genomic insights and catalytic innovation underlie evolution of tropane alkaloids biosynthesis.</title>
        <authorList>
            <person name="Wang Y.-J."/>
            <person name="Tian T."/>
            <person name="Huang J.-P."/>
            <person name="Huang S.-X."/>
        </authorList>
    </citation>
    <scope>NUCLEOTIDE SEQUENCE [LARGE SCALE GENOMIC DNA]</scope>
    <source>
        <strain evidence="1">KIB-2018</strain>
        <tissue evidence="1">Leaf</tissue>
    </source>
</reference>
<gene>
    <name evidence="1" type="ORF">K2173_005329</name>
</gene>
<sequence>MGSLMLLVMFPQRRHIIVDKGEESAYVEIAIGSQMIEDGQITKINLLEPLQNDGITNHVDDNNTLSCKDPIVHMGDGSSIQSLVGFGLGKSKVMQEALDCEVFEQHSDAIVYLGCQEACVQLQDETSEVITDSIFIEAETISVVEGGLKEIKDVFTADEDHDKGVFVLGLYCHMMVGLKI</sequence>
<organism evidence="1 2">
    <name type="scientific">Erythroxylum novogranatense</name>
    <dbReference type="NCBI Taxonomy" id="1862640"/>
    <lineage>
        <taxon>Eukaryota</taxon>
        <taxon>Viridiplantae</taxon>
        <taxon>Streptophyta</taxon>
        <taxon>Embryophyta</taxon>
        <taxon>Tracheophyta</taxon>
        <taxon>Spermatophyta</taxon>
        <taxon>Magnoliopsida</taxon>
        <taxon>eudicotyledons</taxon>
        <taxon>Gunneridae</taxon>
        <taxon>Pentapetalae</taxon>
        <taxon>rosids</taxon>
        <taxon>fabids</taxon>
        <taxon>Malpighiales</taxon>
        <taxon>Erythroxylaceae</taxon>
        <taxon>Erythroxylum</taxon>
    </lineage>
</organism>
<name>A0AAV8TKF6_9ROSI</name>